<sequence length="173" mass="19134">MDLPRPYSKVNQNIKWKPPEIDKLKLNIYVAVTIGCSFIGVSGVVRNSKGWVVAAVTHRTISFYDPFIVECIALLECLQFCFESNVHPDLIETDSTRVIDAIRERSTSFVEAHIISDVLHLLVLLGNVGASFIACQGNMATHNLASYDFNVCTNDTIPACISEVVMEDLSSLV</sequence>
<dbReference type="AlphaFoldDB" id="A0A2P5F3L8"/>
<protein>
    <recommendedName>
        <fullName evidence="2">RNase H type-1 domain-containing protein</fullName>
    </recommendedName>
</protein>
<reference evidence="4" key="1">
    <citation type="submission" date="2016-06" db="EMBL/GenBank/DDBJ databases">
        <title>Parallel loss of symbiosis genes in relatives of nitrogen-fixing non-legume Parasponia.</title>
        <authorList>
            <person name="Van Velzen R."/>
            <person name="Holmer R."/>
            <person name="Bu F."/>
            <person name="Rutten L."/>
            <person name="Van Zeijl A."/>
            <person name="Liu W."/>
            <person name="Santuari L."/>
            <person name="Cao Q."/>
            <person name="Sharma T."/>
            <person name="Shen D."/>
            <person name="Roswanjaya Y."/>
            <person name="Wardhani T."/>
            <person name="Kalhor M.S."/>
            <person name="Jansen J."/>
            <person name="Van den Hoogen J."/>
            <person name="Gungor B."/>
            <person name="Hartog M."/>
            <person name="Hontelez J."/>
            <person name="Verver J."/>
            <person name="Yang W.-C."/>
            <person name="Schijlen E."/>
            <person name="Repin R."/>
            <person name="Schilthuizen M."/>
            <person name="Schranz E."/>
            <person name="Heidstra R."/>
            <person name="Miyata K."/>
            <person name="Fedorova E."/>
            <person name="Kohlen W."/>
            <person name="Bisseling T."/>
            <person name="Smit S."/>
            <person name="Geurts R."/>
        </authorList>
    </citation>
    <scope>NUCLEOTIDE SEQUENCE [LARGE SCALE GENOMIC DNA]</scope>
    <source>
        <strain evidence="4">cv. RG33-2</strain>
    </source>
</reference>
<dbReference type="PANTHER" id="PTHR47723:SF19">
    <property type="entry name" value="POLYNUCLEOTIDYL TRANSFERASE, RIBONUCLEASE H-LIKE SUPERFAMILY PROTEIN"/>
    <property type="match status" value="1"/>
</dbReference>
<dbReference type="GO" id="GO:0003676">
    <property type="term" value="F:nucleic acid binding"/>
    <property type="evidence" value="ECO:0007669"/>
    <property type="project" value="InterPro"/>
</dbReference>
<organism evidence="3 4">
    <name type="scientific">Trema orientale</name>
    <name type="common">Charcoal tree</name>
    <name type="synonym">Celtis orientalis</name>
    <dbReference type="NCBI Taxonomy" id="63057"/>
    <lineage>
        <taxon>Eukaryota</taxon>
        <taxon>Viridiplantae</taxon>
        <taxon>Streptophyta</taxon>
        <taxon>Embryophyta</taxon>
        <taxon>Tracheophyta</taxon>
        <taxon>Spermatophyta</taxon>
        <taxon>Magnoliopsida</taxon>
        <taxon>eudicotyledons</taxon>
        <taxon>Gunneridae</taxon>
        <taxon>Pentapetalae</taxon>
        <taxon>rosids</taxon>
        <taxon>fabids</taxon>
        <taxon>Rosales</taxon>
        <taxon>Cannabaceae</taxon>
        <taxon>Trema</taxon>
    </lineage>
</organism>
<keyword evidence="1" id="KW-0812">Transmembrane</keyword>
<dbReference type="PANTHER" id="PTHR47723">
    <property type="entry name" value="OS05G0353850 PROTEIN"/>
    <property type="match status" value="1"/>
</dbReference>
<dbReference type="InParanoid" id="A0A2P5F3L8"/>
<evidence type="ECO:0000256" key="1">
    <source>
        <dbReference type="SAM" id="Phobius"/>
    </source>
</evidence>
<keyword evidence="4" id="KW-1185">Reference proteome</keyword>
<keyword evidence="1" id="KW-0472">Membrane</keyword>
<comment type="caution">
    <text evidence="3">The sequence shown here is derived from an EMBL/GenBank/DDBJ whole genome shotgun (WGS) entry which is preliminary data.</text>
</comment>
<gene>
    <name evidence="3" type="ORF">TorRG33x02_117080</name>
</gene>
<name>A0A2P5F3L8_TREOI</name>
<dbReference type="Proteomes" id="UP000237000">
    <property type="component" value="Unassembled WGS sequence"/>
</dbReference>
<dbReference type="InterPro" id="IPR002156">
    <property type="entry name" value="RNaseH_domain"/>
</dbReference>
<accession>A0A2P5F3L8</accession>
<dbReference type="Pfam" id="PF13456">
    <property type="entry name" value="RVT_3"/>
    <property type="match status" value="1"/>
</dbReference>
<evidence type="ECO:0000313" key="4">
    <source>
        <dbReference type="Proteomes" id="UP000237000"/>
    </source>
</evidence>
<feature type="domain" description="RNase H type-1" evidence="2">
    <location>
        <begin position="40"/>
        <end position="146"/>
    </location>
</feature>
<dbReference type="InterPro" id="IPR044730">
    <property type="entry name" value="RNase_H-like_dom_plant"/>
</dbReference>
<feature type="transmembrane region" description="Helical" evidence="1">
    <location>
        <begin position="26"/>
        <end position="45"/>
    </location>
</feature>
<dbReference type="OrthoDB" id="1747175at2759"/>
<dbReference type="GO" id="GO:0004523">
    <property type="term" value="F:RNA-DNA hybrid ribonuclease activity"/>
    <property type="evidence" value="ECO:0007669"/>
    <property type="project" value="InterPro"/>
</dbReference>
<dbReference type="EMBL" id="JXTC01000065">
    <property type="protein sequence ID" value="PON92384.1"/>
    <property type="molecule type" value="Genomic_DNA"/>
</dbReference>
<keyword evidence="1" id="KW-1133">Transmembrane helix</keyword>
<dbReference type="CDD" id="cd06222">
    <property type="entry name" value="RNase_H_like"/>
    <property type="match status" value="1"/>
</dbReference>
<evidence type="ECO:0000313" key="3">
    <source>
        <dbReference type="EMBL" id="PON92384.1"/>
    </source>
</evidence>
<dbReference type="InterPro" id="IPR053151">
    <property type="entry name" value="RNase_H-like"/>
</dbReference>
<proteinExistence type="predicted"/>
<evidence type="ECO:0000259" key="2">
    <source>
        <dbReference type="Pfam" id="PF13456"/>
    </source>
</evidence>